<sequence length="139" mass="15517">MRDKKAKIAARIGINKKSAYELYSARIARGPEKNVLCIARGARASLARGLQRWTNDEAARALVGQRKTPESRVGRDIRYISPLQPFSSTVHTHTATGWQGAGLASTSAKINMDYVPRFEEYIYSRVKQNIIHVRTAANC</sequence>
<reference evidence="1 2" key="1">
    <citation type="journal article" date="2024" name="bioRxiv">
        <title>A reference genome for Trichogramma kaykai: A tiny desert-dwelling parasitoid wasp with competing sex-ratio distorters.</title>
        <authorList>
            <person name="Culotta J."/>
            <person name="Lindsey A.R."/>
        </authorList>
    </citation>
    <scope>NUCLEOTIDE SEQUENCE [LARGE SCALE GENOMIC DNA]</scope>
    <source>
        <strain evidence="1 2">KSX58</strain>
    </source>
</reference>
<dbReference type="EMBL" id="JBJJXI010000128">
    <property type="protein sequence ID" value="KAL3388798.1"/>
    <property type="molecule type" value="Genomic_DNA"/>
</dbReference>
<organism evidence="1 2">
    <name type="scientific">Trichogramma kaykai</name>
    <dbReference type="NCBI Taxonomy" id="54128"/>
    <lineage>
        <taxon>Eukaryota</taxon>
        <taxon>Metazoa</taxon>
        <taxon>Ecdysozoa</taxon>
        <taxon>Arthropoda</taxon>
        <taxon>Hexapoda</taxon>
        <taxon>Insecta</taxon>
        <taxon>Pterygota</taxon>
        <taxon>Neoptera</taxon>
        <taxon>Endopterygota</taxon>
        <taxon>Hymenoptera</taxon>
        <taxon>Apocrita</taxon>
        <taxon>Proctotrupomorpha</taxon>
        <taxon>Chalcidoidea</taxon>
        <taxon>Trichogrammatidae</taxon>
        <taxon>Trichogramma</taxon>
    </lineage>
</organism>
<comment type="caution">
    <text evidence="1">The sequence shown here is derived from an EMBL/GenBank/DDBJ whole genome shotgun (WGS) entry which is preliminary data.</text>
</comment>
<keyword evidence="2" id="KW-1185">Reference proteome</keyword>
<protein>
    <submittedName>
        <fullName evidence="1">Uncharacterized protein</fullName>
    </submittedName>
</protein>
<dbReference type="Proteomes" id="UP001627154">
    <property type="component" value="Unassembled WGS sequence"/>
</dbReference>
<evidence type="ECO:0000313" key="1">
    <source>
        <dbReference type="EMBL" id="KAL3388798.1"/>
    </source>
</evidence>
<name>A0ABD2W751_9HYME</name>
<proteinExistence type="predicted"/>
<gene>
    <name evidence="1" type="ORF">TKK_016220</name>
</gene>
<accession>A0ABD2W751</accession>
<dbReference type="AlphaFoldDB" id="A0ABD2W751"/>
<evidence type="ECO:0000313" key="2">
    <source>
        <dbReference type="Proteomes" id="UP001627154"/>
    </source>
</evidence>